<comment type="caution">
    <text evidence="2">The sequence shown here is derived from an EMBL/GenBank/DDBJ whole genome shotgun (WGS) entry which is preliminary data.</text>
</comment>
<feature type="compositionally biased region" description="Basic and acidic residues" evidence="1">
    <location>
        <begin position="45"/>
        <end position="60"/>
    </location>
</feature>
<evidence type="ECO:0000313" key="2">
    <source>
        <dbReference type="EMBL" id="KAG0589456.1"/>
    </source>
</evidence>
<sequence length="106" mass="11939">MTESRMPLDSKLPLVYPSPTYKYRKKNSHSRSSSHRPGFTNPATRNHETNSRNPHCDHTSDTTPRQKLVAATPPMSPSEARTRHPAWHMPGSVFNALNPCIPKHAT</sequence>
<dbReference type="Proteomes" id="UP000822688">
    <property type="component" value="Chromosome 1"/>
</dbReference>
<dbReference type="EMBL" id="CM026421">
    <property type="protein sequence ID" value="KAG0589456.1"/>
    <property type="molecule type" value="Genomic_DNA"/>
</dbReference>
<evidence type="ECO:0000256" key="1">
    <source>
        <dbReference type="SAM" id="MobiDB-lite"/>
    </source>
</evidence>
<reference evidence="2" key="1">
    <citation type="submission" date="2020-06" db="EMBL/GenBank/DDBJ databases">
        <title>WGS assembly of Ceratodon purpureus strain R40.</title>
        <authorList>
            <person name="Carey S.B."/>
            <person name="Jenkins J."/>
            <person name="Shu S."/>
            <person name="Lovell J.T."/>
            <person name="Sreedasyam A."/>
            <person name="Maumus F."/>
            <person name="Tiley G.P."/>
            <person name="Fernandez-Pozo N."/>
            <person name="Barry K."/>
            <person name="Chen C."/>
            <person name="Wang M."/>
            <person name="Lipzen A."/>
            <person name="Daum C."/>
            <person name="Saski C.A."/>
            <person name="Payton A.C."/>
            <person name="Mcbreen J.C."/>
            <person name="Conrad R.E."/>
            <person name="Kollar L.M."/>
            <person name="Olsson S."/>
            <person name="Huttunen S."/>
            <person name="Landis J.B."/>
            <person name="Wickett N.J."/>
            <person name="Johnson M.G."/>
            <person name="Rensing S.A."/>
            <person name="Grimwood J."/>
            <person name="Schmutz J."/>
            <person name="Mcdaniel S.F."/>
        </authorList>
    </citation>
    <scope>NUCLEOTIDE SEQUENCE</scope>
    <source>
        <strain evidence="2">R40</strain>
    </source>
</reference>
<evidence type="ECO:0000313" key="3">
    <source>
        <dbReference type="Proteomes" id="UP000822688"/>
    </source>
</evidence>
<feature type="compositionally biased region" description="Basic residues" evidence="1">
    <location>
        <begin position="22"/>
        <end position="34"/>
    </location>
</feature>
<protein>
    <submittedName>
        <fullName evidence="2">Uncharacterized protein</fullName>
    </submittedName>
</protein>
<keyword evidence="3" id="KW-1185">Reference proteome</keyword>
<name>A0A8T0J326_CERPU</name>
<proteinExistence type="predicted"/>
<accession>A0A8T0J326</accession>
<dbReference type="AlphaFoldDB" id="A0A8T0J326"/>
<feature type="region of interest" description="Disordered" evidence="1">
    <location>
        <begin position="1"/>
        <end position="86"/>
    </location>
</feature>
<gene>
    <name evidence="2" type="ORF">KC19_1G021600</name>
</gene>
<organism evidence="2 3">
    <name type="scientific">Ceratodon purpureus</name>
    <name type="common">Fire moss</name>
    <name type="synonym">Dicranum purpureum</name>
    <dbReference type="NCBI Taxonomy" id="3225"/>
    <lineage>
        <taxon>Eukaryota</taxon>
        <taxon>Viridiplantae</taxon>
        <taxon>Streptophyta</taxon>
        <taxon>Embryophyta</taxon>
        <taxon>Bryophyta</taxon>
        <taxon>Bryophytina</taxon>
        <taxon>Bryopsida</taxon>
        <taxon>Dicranidae</taxon>
        <taxon>Pseudoditrichales</taxon>
        <taxon>Ditrichaceae</taxon>
        <taxon>Ceratodon</taxon>
    </lineage>
</organism>